<dbReference type="Proteomes" id="UP001479520">
    <property type="component" value="Chromosome"/>
</dbReference>
<keyword evidence="4" id="KW-0732">Signal</keyword>
<feature type="domain" description="Cytochrome c" evidence="9">
    <location>
        <begin position="209"/>
        <end position="327"/>
    </location>
</feature>
<evidence type="ECO:0000256" key="7">
    <source>
        <dbReference type="ARBA" id="ARBA00023004"/>
    </source>
</evidence>
<dbReference type="PANTHER" id="PTHR30600">
    <property type="entry name" value="CYTOCHROME C PEROXIDASE-RELATED"/>
    <property type="match status" value="1"/>
</dbReference>
<evidence type="ECO:0000313" key="11">
    <source>
        <dbReference type="Proteomes" id="UP001479520"/>
    </source>
</evidence>
<evidence type="ECO:0000256" key="2">
    <source>
        <dbReference type="ARBA" id="ARBA00022617"/>
    </source>
</evidence>
<evidence type="ECO:0000256" key="3">
    <source>
        <dbReference type="ARBA" id="ARBA00022723"/>
    </source>
</evidence>
<dbReference type="PANTHER" id="PTHR30600:SF7">
    <property type="entry name" value="CYTOCHROME C PEROXIDASE-RELATED"/>
    <property type="match status" value="1"/>
</dbReference>
<evidence type="ECO:0000256" key="8">
    <source>
        <dbReference type="PROSITE-ProRule" id="PRU00433"/>
    </source>
</evidence>
<evidence type="ECO:0000313" key="10">
    <source>
        <dbReference type="EMBL" id="WZJ20902.1"/>
    </source>
</evidence>
<evidence type="ECO:0000256" key="4">
    <source>
        <dbReference type="ARBA" id="ARBA00022729"/>
    </source>
</evidence>
<sequence>MKRFFLGLSVLLGVALAAWFLRPAHDDSLFLPSAFPGSFDDSMQALRPLPELPPLRPERVALGARLFADTRLSADYSLACASCHRFDLGGADGQPVSVGILGREGGINAPTVFNSGLSFVQFWDGRALTLQEQAAGPIHNPLEMGASWSLVIERLGADETMREAFRLAYPDGLTAANIADAIASFEQSLLTLDSPFDRYLRGDEEALDELARAGYQRFRDFGCVSCHQGVLLGGNMFQKFGVLGDYFADRPLTAADLGRYNVTGREEDRHVFKVPGLRNVALTAPYFHDGSAPTLEVAVAIMGRYQLGRDLAAEDVKAIVAFLNSLTGRIPATGRDE</sequence>
<dbReference type="InterPro" id="IPR004852">
    <property type="entry name" value="Di-haem_cyt_c_peroxidsae"/>
</dbReference>
<dbReference type="InterPro" id="IPR036909">
    <property type="entry name" value="Cyt_c-like_dom_sf"/>
</dbReference>
<keyword evidence="7 8" id="KW-0408">Iron</keyword>
<dbReference type="Pfam" id="PF03150">
    <property type="entry name" value="CCP_MauG"/>
    <property type="match status" value="1"/>
</dbReference>
<evidence type="ECO:0000256" key="5">
    <source>
        <dbReference type="ARBA" id="ARBA00022764"/>
    </source>
</evidence>
<proteinExistence type="predicted"/>
<dbReference type="PIRSF" id="PIRSF000294">
    <property type="entry name" value="Cytochrome-c_peroxidase"/>
    <property type="match status" value="1"/>
</dbReference>
<gene>
    <name evidence="10" type="ORF">AADV58_13230</name>
</gene>
<dbReference type="InterPro" id="IPR026259">
    <property type="entry name" value="MauG/Cytc_peroxidase"/>
</dbReference>
<dbReference type="GO" id="GO:0004601">
    <property type="term" value="F:peroxidase activity"/>
    <property type="evidence" value="ECO:0007669"/>
    <property type="project" value="UniProtKB-KW"/>
</dbReference>
<keyword evidence="11" id="KW-1185">Reference proteome</keyword>
<dbReference type="RefSeq" id="WP_341743421.1">
    <property type="nucleotide sequence ID" value="NZ_CP151406.1"/>
</dbReference>
<dbReference type="PROSITE" id="PS51007">
    <property type="entry name" value="CYTC"/>
    <property type="match status" value="2"/>
</dbReference>
<protein>
    <submittedName>
        <fullName evidence="10">Cytochrome-c peroxidase</fullName>
    </submittedName>
</protein>
<dbReference type="EMBL" id="CP151406">
    <property type="protein sequence ID" value="WZJ20902.1"/>
    <property type="molecule type" value="Genomic_DNA"/>
</dbReference>
<keyword evidence="6" id="KW-0560">Oxidoreductase</keyword>
<keyword evidence="3 8" id="KW-0479">Metal-binding</keyword>
<dbReference type="InterPro" id="IPR051395">
    <property type="entry name" value="Cytochrome_c_Peroxidase/MauG"/>
</dbReference>
<keyword evidence="2 8" id="KW-0349">Heme</keyword>
<accession>A0ABZ2XG46</accession>
<comment type="subcellular location">
    <subcellularLocation>
        <location evidence="1">Periplasm</location>
    </subcellularLocation>
</comment>
<organism evidence="10 11">
    <name type="scientific">Azonexus hydrophilus</name>
    <dbReference type="NCBI Taxonomy" id="418702"/>
    <lineage>
        <taxon>Bacteria</taxon>
        <taxon>Pseudomonadati</taxon>
        <taxon>Pseudomonadota</taxon>
        <taxon>Betaproteobacteria</taxon>
        <taxon>Rhodocyclales</taxon>
        <taxon>Azonexaceae</taxon>
        <taxon>Azonexus</taxon>
    </lineage>
</organism>
<dbReference type="Gene3D" id="1.10.760.10">
    <property type="entry name" value="Cytochrome c-like domain"/>
    <property type="match status" value="2"/>
</dbReference>
<dbReference type="SUPFAM" id="SSF46626">
    <property type="entry name" value="Cytochrome c"/>
    <property type="match status" value="2"/>
</dbReference>
<keyword evidence="10" id="KW-0575">Peroxidase</keyword>
<evidence type="ECO:0000256" key="6">
    <source>
        <dbReference type="ARBA" id="ARBA00023002"/>
    </source>
</evidence>
<reference evidence="10 11" key="1">
    <citation type="submission" date="2024-04" db="EMBL/GenBank/DDBJ databases">
        <title>Dissimilatory iodate-reducing microorganisms contribute to the enrichment of iodine in groundwater.</title>
        <authorList>
            <person name="Jiang Z."/>
        </authorList>
    </citation>
    <scope>NUCLEOTIDE SEQUENCE [LARGE SCALE GENOMIC DNA]</scope>
    <source>
        <strain evidence="10 11">NCP973</strain>
    </source>
</reference>
<dbReference type="InterPro" id="IPR009056">
    <property type="entry name" value="Cyt_c-like_dom"/>
</dbReference>
<feature type="domain" description="Cytochrome c" evidence="9">
    <location>
        <begin position="58"/>
        <end position="189"/>
    </location>
</feature>
<evidence type="ECO:0000259" key="9">
    <source>
        <dbReference type="PROSITE" id="PS51007"/>
    </source>
</evidence>
<keyword evidence="5" id="KW-0574">Periplasm</keyword>
<name>A0ABZ2XG46_9RHOO</name>
<evidence type="ECO:0000256" key="1">
    <source>
        <dbReference type="ARBA" id="ARBA00004418"/>
    </source>
</evidence>